<evidence type="ECO:0000256" key="2">
    <source>
        <dbReference type="ARBA" id="ARBA00022714"/>
    </source>
</evidence>
<organism evidence="8">
    <name type="scientific">Boseongicola sp. SB0664_bin_43</name>
    <dbReference type="NCBI Taxonomy" id="2604844"/>
    <lineage>
        <taxon>Bacteria</taxon>
        <taxon>Pseudomonadati</taxon>
        <taxon>Pseudomonadota</taxon>
        <taxon>Alphaproteobacteria</taxon>
        <taxon>Rhodobacterales</taxon>
        <taxon>Paracoccaceae</taxon>
        <taxon>Boseongicola</taxon>
    </lineage>
</organism>
<dbReference type="AlphaFoldDB" id="A0A6B0Y2R6"/>
<name>A0A6B0Y2R6_9RHOB</name>
<dbReference type="InterPro" id="IPR036922">
    <property type="entry name" value="Rieske_2Fe-2S_sf"/>
</dbReference>
<proteinExistence type="predicted"/>
<dbReference type="Gene3D" id="3.90.380.10">
    <property type="entry name" value="Naphthalene 1,2-dioxygenase Alpha Subunit, Chain A, domain 1"/>
    <property type="match status" value="1"/>
</dbReference>
<dbReference type="PROSITE" id="PS51296">
    <property type="entry name" value="RIESKE"/>
    <property type="match status" value="1"/>
</dbReference>
<feature type="domain" description="Rieske" evidence="7">
    <location>
        <begin position="32"/>
        <end position="138"/>
    </location>
</feature>
<keyword evidence="4" id="KW-0560">Oxidoreductase</keyword>
<accession>A0A6B0Y2R6</accession>
<keyword evidence="5" id="KW-0408">Iron</keyword>
<dbReference type="Pfam" id="PF00355">
    <property type="entry name" value="Rieske"/>
    <property type="match status" value="1"/>
</dbReference>
<dbReference type="PANTHER" id="PTHR43756:SF5">
    <property type="entry name" value="CHOLINE MONOOXYGENASE, CHLOROPLASTIC"/>
    <property type="match status" value="1"/>
</dbReference>
<evidence type="ECO:0000313" key="8">
    <source>
        <dbReference type="EMBL" id="MXY34099.1"/>
    </source>
</evidence>
<dbReference type="GO" id="GO:0051213">
    <property type="term" value="F:dioxygenase activity"/>
    <property type="evidence" value="ECO:0007669"/>
    <property type="project" value="UniProtKB-KW"/>
</dbReference>
<dbReference type="InterPro" id="IPR015879">
    <property type="entry name" value="Ring_hydroxy_dOase_asu_C_dom"/>
</dbReference>
<gene>
    <name evidence="8" type="ORF">F4Y60_08405</name>
</gene>
<keyword evidence="8" id="KW-0223">Dioxygenase</keyword>
<dbReference type="Pfam" id="PF00848">
    <property type="entry name" value="Ring_hydroxyl_A"/>
    <property type="match status" value="1"/>
</dbReference>
<evidence type="ECO:0000256" key="5">
    <source>
        <dbReference type="ARBA" id="ARBA00023004"/>
    </source>
</evidence>
<reference evidence="8" key="1">
    <citation type="submission" date="2019-09" db="EMBL/GenBank/DDBJ databases">
        <title>Characterisation of the sponge microbiome using genome-centric metagenomics.</title>
        <authorList>
            <person name="Engelberts J.P."/>
            <person name="Robbins S.J."/>
            <person name="De Goeij J.M."/>
            <person name="Aranda M."/>
            <person name="Bell S.C."/>
            <person name="Webster N.S."/>
        </authorList>
    </citation>
    <scope>NUCLEOTIDE SEQUENCE</scope>
    <source>
        <strain evidence="8">SB0664_bin_43</strain>
    </source>
</reference>
<evidence type="ECO:0000256" key="4">
    <source>
        <dbReference type="ARBA" id="ARBA00023002"/>
    </source>
</evidence>
<keyword evidence="2" id="KW-0001">2Fe-2S</keyword>
<evidence type="ECO:0000256" key="6">
    <source>
        <dbReference type="ARBA" id="ARBA00023014"/>
    </source>
</evidence>
<dbReference type="GO" id="GO:0005506">
    <property type="term" value="F:iron ion binding"/>
    <property type="evidence" value="ECO:0007669"/>
    <property type="project" value="InterPro"/>
</dbReference>
<keyword evidence="3" id="KW-0479">Metal-binding</keyword>
<dbReference type="GO" id="GO:0051537">
    <property type="term" value="F:2 iron, 2 sulfur cluster binding"/>
    <property type="evidence" value="ECO:0007669"/>
    <property type="project" value="UniProtKB-KW"/>
</dbReference>
<dbReference type="PANTHER" id="PTHR43756">
    <property type="entry name" value="CHOLINE MONOOXYGENASE, CHLOROPLASTIC"/>
    <property type="match status" value="1"/>
</dbReference>
<dbReference type="CDD" id="cd03469">
    <property type="entry name" value="Rieske_RO_Alpha_N"/>
    <property type="match status" value="1"/>
</dbReference>
<dbReference type="Gene3D" id="2.102.10.10">
    <property type="entry name" value="Rieske [2Fe-2S] iron-sulphur domain"/>
    <property type="match status" value="1"/>
</dbReference>
<dbReference type="SUPFAM" id="SSF55961">
    <property type="entry name" value="Bet v1-like"/>
    <property type="match status" value="1"/>
</dbReference>
<comment type="caution">
    <text evidence="8">The sequence shown here is derived from an EMBL/GenBank/DDBJ whole genome shotgun (WGS) entry which is preliminary data.</text>
</comment>
<dbReference type="InterPro" id="IPR001663">
    <property type="entry name" value="Rng_hydr_dOase-A"/>
</dbReference>
<dbReference type="InterPro" id="IPR017941">
    <property type="entry name" value="Rieske_2Fe-2S"/>
</dbReference>
<evidence type="ECO:0000256" key="3">
    <source>
        <dbReference type="ARBA" id="ARBA00022723"/>
    </source>
</evidence>
<evidence type="ECO:0000256" key="1">
    <source>
        <dbReference type="ARBA" id="ARBA00001962"/>
    </source>
</evidence>
<dbReference type="SUPFAM" id="SSF50022">
    <property type="entry name" value="ISP domain"/>
    <property type="match status" value="1"/>
</dbReference>
<dbReference type="PRINTS" id="PR00090">
    <property type="entry name" value="RNGDIOXGNASE"/>
</dbReference>
<protein>
    <submittedName>
        <fullName evidence="8">Aromatic ring-hydroxylating dioxygenase subunit alpha</fullName>
    </submittedName>
</protein>
<keyword evidence="6" id="KW-0411">Iron-sulfur</keyword>
<comment type="cofactor">
    <cofactor evidence="1">
        <name>Fe cation</name>
        <dbReference type="ChEBI" id="CHEBI:24875"/>
    </cofactor>
</comment>
<sequence length="359" mass="41336">MTDPVPSLAARYYTDPNVFEAEKGGLLSRTWQFACHASTLRNGGDYVTFEVAGESLFAIKGRDNVIRTFYNVCQHRAHQLVSGSGTRRLLVCPYHSWTYELTGELRSGPNIGAVDGFNRSRICLTEVRTEVFLGFVFVNLDPNASPMDDWFPGVQDELRAWVPDWERLQPIQWIEIPERCNWKVSVENYSECYHCSLNHPTFATGVVKAETYDIQPQGYCLRHTTECQNLDDMTYEIDRSRAHAEEYSSWFLWPAFSFQAYPGNVLNTYHWRPLDVDRVVVWRGWYAVDGEEIEVILDLARQDRETTVEEDIHLVESVQRGLRSRGYVPGPLVIDPKCGVNSEHSVMHLQRWMREAANG</sequence>
<evidence type="ECO:0000259" key="7">
    <source>
        <dbReference type="PROSITE" id="PS51296"/>
    </source>
</evidence>
<dbReference type="EMBL" id="VXRY01000331">
    <property type="protein sequence ID" value="MXY34099.1"/>
    <property type="molecule type" value="Genomic_DNA"/>
</dbReference>